<dbReference type="EMBL" id="CAXAMN010023806">
    <property type="protein sequence ID" value="CAK9081124.1"/>
    <property type="molecule type" value="Genomic_DNA"/>
</dbReference>
<reference evidence="2 3" key="1">
    <citation type="submission" date="2024-02" db="EMBL/GenBank/DDBJ databases">
        <authorList>
            <person name="Chen Y."/>
            <person name="Shah S."/>
            <person name="Dougan E. K."/>
            <person name="Thang M."/>
            <person name="Chan C."/>
        </authorList>
    </citation>
    <scope>NUCLEOTIDE SEQUENCE [LARGE SCALE GENOMIC DNA]</scope>
</reference>
<feature type="region of interest" description="Disordered" evidence="1">
    <location>
        <begin position="137"/>
        <end position="193"/>
    </location>
</feature>
<protein>
    <submittedName>
        <fullName evidence="2">Uncharacterized protein</fullName>
    </submittedName>
</protein>
<feature type="compositionally biased region" description="Basic and acidic residues" evidence="1">
    <location>
        <begin position="87"/>
        <end position="111"/>
    </location>
</feature>
<dbReference type="PANTHER" id="PTHR37909">
    <property type="entry name" value="S-ADENOSYL-L-METHIONINE-DEPENDENT METHYLTRANSFERASES SUPERFAMILY PROTEIN"/>
    <property type="match status" value="1"/>
</dbReference>
<dbReference type="Pfam" id="PF13578">
    <property type="entry name" value="Methyltransf_24"/>
    <property type="match status" value="1"/>
</dbReference>
<organism evidence="2 3">
    <name type="scientific">Durusdinium trenchii</name>
    <dbReference type="NCBI Taxonomy" id="1381693"/>
    <lineage>
        <taxon>Eukaryota</taxon>
        <taxon>Sar</taxon>
        <taxon>Alveolata</taxon>
        <taxon>Dinophyceae</taxon>
        <taxon>Suessiales</taxon>
        <taxon>Symbiodiniaceae</taxon>
        <taxon>Durusdinium</taxon>
    </lineage>
</organism>
<gene>
    <name evidence="2" type="ORF">CCMP2556_LOCUS39726</name>
</gene>
<comment type="caution">
    <text evidence="2">The sequence shown here is derived from an EMBL/GenBank/DDBJ whole genome shotgun (WGS) entry which is preliminary data.</text>
</comment>
<keyword evidence="3" id="KW-1185">Reference proteome</keyword>
<name>A0ABP0Q1R0_9DINO</name>
<feature type="compositionally biased region" description="Polar residues" evidence="1">
    <location>
        <begin position="165"/>
        <end position="180"/>
    </location>
</feature>
<evidence type="ECO:0000313" key="3">
    <source>
        <dbReference type="Proteomes" id="UP001642484"/>
    </source>
</evidence>
<sequence>MVPGTDPSILPKYGHHWSLKAATSDTRFKGWLAMLAKPSNQGHQVPSSSVWVLFSKLTRSLMILALQIHNPFLDRSCRESAGPPVRSEAKSSSRGDRGEAAQPYRRREASSDRAPSSSGLSTDALLRELDSIQDKAKEQQATLAAGGRMPPPSPILQHLKDSEAGLSQTEVPRQVRSQTPQAPPPTEWVQAPPAVQAQGGLVRRRDELGQLLQAQMPRGLGVILGVGRGDFALKLLRDWSSAHGLYLVDPFIHQWRGYEDPANLQDNEHQMLFEDLRNRLEPYEGRYVLVRDFSYSFAEVYRRADQTPGVATFIYIDANHAEEEVTRDLELWWPILASGGLMAGSTYMDDAARKIQVRAAVDRFAQQRQLQVTTSEDVPSSWFIVKP</sequence>
<accession>A0ABP0Q1R0</accession>
<dbReference type="Gene3D" id="3.40.50.150">
    <property type="entry name" value="Vaccinia Virus protein VP39"/>
    <property type="match status" value="1"/>
</dbReference>
<evidence type="ECO:0000313" key="2">
    <source>
        <dbReference type="EMBL" id="CAK9081124.1"/>
    </source>
</evidence>
<evidence type="ECO:0000256" key="1">
    <source>
        <dbReference type="SAM" id="MobiDB-lite"/>
    </source>
</evidence>
<dbReference type="PANTHER" id="PTHR37909:SF1">
    <property type="entry name" value="S-ADENOSYL-L-METHIONINE-DEPENDENT METHYLTRANSFERASES SUPERFAMILY PROTEIN"/>
    <property type="match status" value="1"/>
</dbReference>
<feature type="region of interest" description="Disordered" evidence="1">
    <location>
        <begin position="75"/>
        <end position="121"/>
    </location>
</feature>
<proteinExistence type="predicted"/>
<dbReference type="InterPro" id="IPR029063">
    <property type="entry name" value="SAM-dependent_MTases_sf"/>
</dbReference>
<dbReference type="Proteomes" id="UP001642484">
    <property type="component" value="Unassembled WGS sequence"/>
</dbReference>